<dbReference type="InterPro" id="IPR000182">
    <property type="entry name" value="GNAT_dom"/>
</dbReference>
<dbReference type="EMBL" id="JACRTJ010000027">
    <property type="protein sequence ID" value="MBC8599982.1"/>
    <property type="molecule type" value="Genomic_DNA"/>
</dbReference>
<comment type="caution">
    <text evidence="2">The sequence shown here is derived from an EMBL/GenBank/DDBJ whole genome shotgun (WGS) entry which is preliminary data.</text>
</comment>
<dbReference type="Gene3D" id="3.40.630.30">
    <property type="match status" value="1"/>
</dbReference>
<protein>
    <submittedName>
        <fullName evidence="2">GNAT family N-acetyltransferase</fullName>
    </submittedName>
</protein>
<keyword evidence="3" id="KW-1185">Reference proteome</keyword>
<name>A0ABR7NXB3_9FIRM</name>
<dbReference type="PANTHER" id="PTHR43415">
    <property type="entry name" value="SPERMIDINE N(1)-ACETYLTRANSFERASE"/>
    <property type="match status" value="1"/>
</dbReference>
<proteinExistence type="predicted"/>
<dbReference type="PANTHER" id="PTHR43415:SF3">
    <property type="entry name" value="GNAT-FAMILY ACETYLTRANSFERASE"/>
    <property type="match status" value="1"/>
</dbReference>
<organism evidence="2 3">
    <name type="scientific">Enterocloster hominis</name>
    <name type="common">ex Liu et al. 2021</name>
    <dbReference type="NCBI Taxonomy" id="2763663"/>
    <lineage>
        <taxon>Bacteria</taxon>
        <taxon>Bacillati</taxon>
        <taxon>Bacillota</taxon>
        <taxon>Clostridia</taxon>
        <taxon>Lachnospirales</taxon>
        <taxon>Lachnospiraceae</taxon>
        <taxon>Enterocloster</taxon>
    </lineage>
</organism>
<evidence type="ECO:0000313" key="3">
    <source>
        <dbReference type="Proteomes" id="UP000647491"/>
    </source>
</evidence>
<evidence type="ECO:0000259" key="1">
    <source>
        <dbReference type="PROSITE" id="PS51186"/>
    </source>
</evidence>
<dbReference type="SUPFAM" id="SSF55729">
    <property type="entry name" value="Acyl-CoA N-acyltransferases (Nat)"/>
    <property type="match status" value="1"/>
</dbReference>
<reference evidence="2 3" key="1">
    <citation type="submission" date="2020-08" db="EMBL/GenBank/DDBJ databases">
        <title>Genome public.</title>
        <authorList>
            <person name="Liu C."/>
            <person name="Sun Q."/>
        </authorList>
    </citation>
    <scope>NUCLEOTIDE SEQUENCE [LARGE SCALE GENOMIC DNA]</scope>
    <source>
        <strain evidence="2 3">BX10</strain>
    </source>
</reference>
<dbReference type="Proteomes" id="UP000647491">
    <property type="component" value="Unassembled WGS sequence"/>
</dbReference>
<dbReference type="CDD" id="cd04301">
    <property type="entry name" value="NAT_SF"/>
    <property type="match status" value="1"/>
</dbReference>
<dbReference type="PROSITE" id="PS51186">
    <property type="entry name" value="GNAT"/>
    <property type="match status" value="1"/>
</dbReference>
<sequence>MIRLRPYKPGDAWNLLEWWENAGEEDFLMWSCGEFSYPLTIEELDGYFARWCLQETDGWPMTALDEKGTPVGHFLVRKADYEDAEARVGFIVTAPEIRGKGLGKEFAGQILRYVFQVLGMKKASLAVFDKNTQAKACYEAAGFKTVSHIPDHLEYKGTVYGAYEMEAYSNE</sequence>
<evidence type="ECO:0000313" key="2">
    <source>
        <dbReference type="EMBL" id="MBC8599982.1"/>
    </source>
</evidence>
<dbReference type="RefSeq" id="WP_158358487.1">
    <property type="nucleotide sequence ID" value="NZ_JACRTJ010000027.1"/>
</dbReference>
<accession>A0ABR7NXB3</accession>
<dbReference type="Pfam" id="PF13302">
    <property type="entry name" value="Acetyltransf_3"/>
    <property type="match status" value="1"/>
</dbReference>
<dbReference type="InterPro" id="IPR016181">
    <property type="entry name" value="Acyl_CoA_acyltransferase"/>
</dbReference>
<gene>
    <name evidence="2" type="ORF">H8708_12220</name>
</gene>
<feature type="domain" description="N-acetyltransferase" evidence="1">
    <location>
        <begin position="2"/>
        <end position="166"/>
    </location>
</feature>